<evidence type="ECO:0000313" key="1">
    <source>
        <dbReference type="EMBL" id="CAH0110990.1"/>
    </source>
</evidence>
<reference evidence="1" key="1">
    <citation type="submission" date="2021-11" db="EMBL/GenBank/DDBJ databases">
        <authorList>
            <person name="Schell T."/>
        </authorList>
    </citation>
    <scope>NUCLEOTIDE SEQUENCE</scope>
    <source>
        <strain evidence="1">M5</strain>
    </source>
</reference>
<keyword evidence="2" id="KW-1185">Reference proteome</keyword>
<protein>
    <submittedName>
        <fullName evidence="1">Uncharacterized protein</fullName>
    </submittedName>
</protein>
<dbReference type="AlphaFoldDB" id="A0A8J2S5H4"/>
<organism evidence="1 2">
    <name type="scientific">Daphnia galeata</name>
    <dbReference type="NCBI Taxonomy" id="27404"/>
    <lineage>
        <taxon>Eukaryota</taxon>
        <taxon>Metazoa</taxon>
        <taxon>Ecdysozoa</taxon>
        <taxon>Arthropoda</taxon>
        <taxon>Crustacea</taxon>
        <taxon>Branchiopoda</taxon>
        <taxon>Diplostraca</taxon>
        <taxon>Cladocera</taxon>
        <taxon>Anomopoda</taxon>
        <taxon>Daphniidae</taxon>
        <taxon>Daphnia</taxon>
    </lineage>
</organism>
<accession>A0A8J2S5H4</accession>
<dbReference type="Proteomes" id="UP000789390">
    <property type="component" value="Unassembled WGS sequence"/>
</dbReference>
<name>A0A8J2S5H4_9CRUS</name>
<dbReference type="EMBL" id="CAKKLH010000309">
    <property type="protein sequence ID" value="CAH0110990.1"/>
    <property type="molecule type" value="Genomic_DNA"/>
</dbReference>
<gene>
    <name evidence="1" type="ORF">DGAL_LOCUS14599</name>
</gene>
<sequence>MCGTIFLLQSKTAFLPGKHFKKKKRRASFLTGTGRTKTFSWNMRGHPVYVSECLLTNNA</sequence>
<proteinExistence type="predicted"/>
<comment type="caution">
    <text evidence="1">The sequence shown here is derived from an EMBL/GenBank/DDBJ whole genome shotgun (WGS) entry which is preliminary data.</text>
</comment>
<evidence type="ECO:0000313" key="2">
    <source>
        <dbReference type="Proteomes" id="UP000789390"/>
    </source>
</evidence>